<dbReference type="RefSeq" id="WP_150587147.1">
    <property type="nucleotide sequence ID" value="NZ_CABPSE010000027.1"/>
</dbReference>
<dbReference type="Proteomes" id="UP000383971">
    <property type="component" value="Unassembled WGS sequence"/>
</dbReference>
<gene>
    <name evidence="1" type="ORF">PCO31111_04915</name>
</gene>
<reference evidence="1 2" key="1">
    <citation type="submission" date="2019-08" db="EMBL/GenBank/DDBJ databases">
        <authorList>
            <person name="Peeters C."/>
        </authorList>
    </citation>
    <scope>NUCLEOTIDE SEQUENCE [LARGE SCALE GENOMIC DNA]</scope>
    <source>
        <strain evidence="1 2">LMG 31111</strain>
    </source>
</reference>
<proteinExistence type="predicted"/>
<accession>A0A5E4YXZ5</accession>
<dbReference type="AlphaFoldDB" id="A0A5E4YXZ5"/>
<sequence>MITPTHPGFRIFILGAGFSRPAGLPLASALYPAVKSLIEQKHGTDTKFDRDLTYYLSYCNDCGVTGQTKDALDLELFMSYLDIEHYLRLRGSDTWSSEGNESQLMIRKAIGKVIHDGTPAADKLPDCYYKFADLLSPRDIVLTFNYDLVLEAALTHVGKRFRRFPHRFKSVNAHGGVLDSDTEEIVLLKLHGSLDWFDDSHFLELRAALQAQGLDNARLHSVFDDPTRYGTRPLVDGLLPPEDPLVHLHAIQNVARYYSQDGGFNAPFILSPSHVKFVYASPIMSLWNGLGRSGGYNLGVSVIGFSLPPHDEYIRIGLHQMLGNYSSWWDSPMVGGLLKDYARFVDYKPSQPERDAYVERYRFAGADRSRFFFEGFGEGSLEFLFNQPRVA</sequence>
<evidence type="ECO:0000313" key="1">
    <source>
        <dbReference type="EMBL" id="VVE53801.1"/>
    </source>
</evidence>
<protein>
    <submittedName>
        <fullName evidence="1">Uncharacterized protein</fullName>
    </submittedName>
</protein>
<name>A0A5E4YXZ5_9BURK</name>
<organism evidence="1 2">
    <name type="scientific">Pandoraea communis</name>
    <dbReference type="NCBI Taxonomy" id="2508297"/>
    <lineage>
        <taxon>Bacteria</taxon>
        <taxon>Pseudomonadati</taxon>
        <taxon>Pseudomonadota</taxon>
        <taxon>Betaproteobacteria</taxon>
        <taxon>Burkholderiales</taxon>
        <taxon>Burkholderiaceae</taxon>
        <taxon>Pandoraea</taxon>
    </lineage>
</organism>
<keyword evidence="2" id="KW-1185">Reference proteome</keyword>
<dbReference type="EMBL" id="CABPSE010000027">
    <property type="protein sequence ID" value="VVE53801.1"/>
    <property type="molecule type" value="Genomic_DNA"/>
</dbReference>
<evidence type="ECO:0000313" key="2">
    <source>
        <dbReference type="Proteomes" id="UP000383971"/>
    </source>
</evidence>